<evidence type="ECO:0000313" key="2">
    <source>
        <dbReference type="Proteomes" id="UP001589575"/>
    </source>
</evidence>
<organism evidence="1 2">
    <name type="scientific">Citricoccus parietis</name>
    <dbReference type="NCBI Taxonomy" id="592307"/>
    <lineage>
        <taxon>Bacteria</taxon>
        <taxon>Bacillati</taxon>
        <taxon>Actinomycetota</taxon>
        <taxon>Actinomycetes</taxon>
        <taxon>Micrococcales</taxon>
        <taxon>Micrococcaceae</taxon>
        <taxon>Citricoccus</taxon>
    </lineage>
</organism>
<name>A0ABV5FXV5_9MICC</name>
<accession>A0ABV5FXV5</accession>
<keyword evidence="2" id="KW-1185">Reference proteome</keyword>
<proteinExistence type="predicted"/>
<gene>
    <name evidence="1" type="ORF">ACFFX0_09885</name>
</gene>
<evidence type="ECO:0000313" key="1">
    <source>
        <dbReference type="EMBL" id="MFB9071495.1"/>
    </source>
</evidence>
<sequence>MGPTLRISWPRSGAERGRGCGALVTPAGIGPVNEGAAMGARSDCSTILLRVVTEEPTARPNCHANG</sequence>
<reference evidence="1 2" key="1">
    <citation type="submission" date="2024-09" db="EMBL/GenBank/DDBJ databases">
        <authorList>
            <person name="Sun Q."/>
            <person name="Mori K."/>
        </authorList>
    </citation>
    <scope>NUCLEOTIDE SEQUENCE [LARGE SCALE GENOMIC DNA]</scope>
    <source>
        <strain evidence="1 2">CCM 7609</strain>
    </source>
</reference>
<comment type="caution">
    <text evidence="1">The sequence shown here is derived from an EMBL/GenBank/DDBJ whole genome shotgun (WGS) entry which is preliminary data.</text>
</comment>
<protein>
    <submittedName>
        <fullName evidence="1">Uncharacterized protein</fullName>
    </submittedName>
</protein>
<dbReference type="Proteomes" id="UP001589575">
    <property type="component" value="Unassembled WGS sequence"/>
</dbReference>
<dbReference type="EMBL" id="JBHMFI010000001">
    <property type="protein sequence ID" value="MFB9071495.1"/>
    <property type="molecule type" value="Genomic_DNA"/>
</dbReference>